<comment type="caution">
    <text evidence="3">The sequence shown here is derived from an EMBL/GenBank/DDBJ whole genome shotgun (WGS) entry which is preliminary data.</text>
</comment>
<dbReference type="Proteomes" id="UP001500305">
    <property type="component" value="Unassembled WGS sequence"/>
</dbReference>
<dbReference type="InterPro" id="IPR047757">
    <property type="entry name" value="AfsA-like"/>
</dbReference>
<keyword evidence="4" id="KW-1185">Reference proteome</keyword>
<organism evidence="3 4">
    <name type="scientific">Kitasatospora cystarginea</name>
    <dbReference type="NCBI Taxonomy" id="58350"/>
    <lineage>
        <taxon>Bacteria</taxon>
        <taxon>Bacillati</taxon>
        <taxon>Actinomycetota</taxon>
        <taxon>Actinomycetes</taxon>
        <taxon>Kitasatosporales</taxon>
        <taxon>Streptomycetaceae</taxon>
        <taxon>Kitasatospora</taxon>
    </lineage>
</organism>
<feature type="domain" description="A-factor biosynthesis hotdog" evidence="2">
    <location>
        <begin position="193"/>
        <end position="306"/>
    </location>
</feature>
<gene>
    <name evidence="3" type="ORF">GCM10010430_69210</name>
</gene>
<sequence>MATSPTITHQRTTVDPPPSDVPSLVRKSVPAEALVTGWRQLPDGAQRVTARWPHAHAFYAEDGRYSPLLFTETARQALALLTSGVHHVPLGHRLGMERIRIAVNPAALRVADGPSEVDLLVRHSLVRHRRLGSAQFVSHVEATRAGLQLGEAEVHYSTHPPAVYDRLRGRYADAREAFARALPPGPPVPAPRVGRGSEGDVVLTPTDSAHRWRLRLDVGHRVLFDHPHDHVPGMVLLEAAAQAAQAVVDHPVVAVAFDTTFLRYVEFDRPCLVTAEPGPSAGPGRCQVEVGATQDGAPVFTLTVTTAPREV</sequence>
<name>A0ABP5RS77_9ACTN</name>
<evidence type="ECO:0000313" key="4">
    <source>
        <dbReference type="Proteomes" id="UP001500305"/>
    </source>
</evidence>
<feature type="compositionally biased region" description="Polar residues" evidence="1">
    <location>
        <begin position="1"/>
        <end position="11"/>
    </location>
</feature>
<feature type="domain" description="A-factor biosynthesis hotdog" evidence="2">
    <location>
        <begin position="24"/>
        <end position="155"/>
    </location>
</feature>
<feature type="region of interest" description="Disordered" evidence="1">
    <location>
        <begin position="180"/>
        <end position="199"/>
    </location>
</feature>
<evidence type="ECO:0000256" key="1">
    <source>
        <dbReference type="SAM" id="MobiDB-lite"/>
    </source>
</evidence>
<dbReference type="RefSeq" id="WP_344640531.1">
    <property type="nucleotide sequence ID" value="NZ_BAAATR010000047.1"/>
</dbReference>
<feature type="region of interest" description="Disordered" evidence="1">
    <location>
        <begin position="1"/>
        <end position="23"/>
    </location>
</feature>
<evidence type="ECO:0000259" key="2">
    <source>
        <dbReference type="Pfam" id="PF03756"/>
    </source>
</evidence>
<dbReference type="EMBL" id="BAAATR010000047">
    <property type="protein sequence ID" value="GAA2273434.1"/>
    <property type="molecule type" value="Genomic_DNA"/>
</dbReference>
<dbReference type="Pfam" id="PF03756">
    <property type="entry name" value="AfsA"/>
    <property type="match status" value="2"/>
</dbReference>
<dbReference type="NCBIfam" id="NF041195">
    <property type="entry name" value="ScbA_BarX_GamBu"/>
    <property type="match status" value="1"/>
</dbReference>
<dbReference type="InterPro" id="IPR005509">
    <property type="entry name" value="AfsA_hotdog_dom"/>
</dbReference>
<accession>A0ABP5RS77</accession>
<dbReference type="InterPro" id="IPR029069">
    <property type="entry name" value="HotDog_dom_sf"/>
</dbReference>
<reference evidence="4" key="1">
    <citation type="journal article" date="2019" name="Int. J. Syst. Evol. Microbiol.">
        <title>The Global Catalogue of Microorganisms (GCM) 10K type strain sequencing project: providing services to taxonomists for standard genome sequencing and annotation.</title>
        <authorList>
            <consortium name="The Broad Institute Genomics Platform"/>
            <consortium name="The Broad Institute Genome Sequencing Center for Infectious Disease"/>
            <person name="Wu L."/>
            <person name="Ma J."/>
        </authorList>
    </citation>
    <scope>NUCLEOTIDE SEQUENCE [LARGE SCALE GENOMIC DNA]</scope>
    <source>
        <strain evidence="4">JCM 7356</strain>
    </source>
</reference>
<dbReference type="SUPFAM" id="SSF54637">
    <property type="entry name" value="Thioesterase/thiol ester dehydrase-isomerase"/>
    <property type="match status" value="1"/>
</dbReference>
<protein>
    <submittedName>
        <fullName evidence="3">ScbA/BarX family gamma-butyrolactone biosynthesis protein</fullName>
    </submittedName>
</protein>
<evidence type="ECO:0000313" key="3">
    <source>
        <dbReference type="EMBL" id="GAA2273434.1"/>
    </source>
</evidence>
<proteinExistence type="predicted"/>